<comment type="catalytic activity">
    <reaction evidence="3">
        <text>RNA(n) + a ribonucleoside 5'-triphosphate = RNA(n+1) + diphosphate</text>
        <dbReference type="Rhea" id="RHEA:21248"/>
        <dbReference type="Rhea" id="RHEA-COMP:14527"/>
        <dbReference type="Rhea" id="RHEA-COMP:17342"/>
        <dbReference type="ChEBI" id="CHEBI:33019"/>
        <dbReference type="ChEBI" id="CHEBI:61557"/>
        <dbReference type="ChEBI" id="CHEBI:140395"/>
        <dbReference type="EC" id="2.7.7.6"/>
    </reaction>
</comment>
<keyword evidence="3" id="KW-0548">Nucleotidyltransferase</keyword>
<dbReference type="Proteomes" id="UP000768163">
    <property type="component" value="Unassembled WGS sequence"/>
</dbReference>
<dbReference type="GO" id="GO:0006360">
    <property type="term" value="P:transcription by RNA polymerase I"/>
    <property type="evidence" value="ECO:0007669"/>
    <property type="project" value="TreeGrafter"/>
</dbReference>
<dbReference type="GO" id="GO:0003677">
    <property type="term" value="F:DNA binding"/>
    <property type="evidence" value="ECO:0007669"/>
    <property type="project" value="UniProtKB-UniRule"/>
</dbReference>
<dbReference type="NCBIfam" id="NF002208">
    <property type="entry name" value="PRK01099.1-3"/>
    <property type="match status" value="1"/>
</dbReference>
<dbReference type="InterPro" id="IPR036161">
    <property type="entry name" value="RPB6/omega-like_sf"/>
</dbReference>
<organism evidence="4 5">
    <name type="scientific">Candidatus Altarchaeum hamiconexum</name>
    <dbReference type="NCBI Taxonomy" id="1803513"/>
    <lineage>
        <taxon>Archaea</taxon>
        <taxon>Candidatus Altarchaeota</taxon>
        <taxon>Candidatus Altiarchaeia</taxon>
        <taxon>Candidatus Altarchaeales</taxon>
        <taxon>Candidatus Altarchaeaceae</taxon>
        <taxon>Candidatus Altarchaeum</taxon>
    </lineage>
</organism>
<dbReference type="Gene3D" id="3.90.940.10">
    <property type="match status" value="1"/>
</dbReference>
<keyword evidence="2 3" id="KW-0804">Transcription</keyword>
<keyword evidence="3" id="KW-0963">Cytoplasm</keyword>
<protein>
    <recommendedName>
        <fullName evidence="3">DNA-directed RNA polymerase subunit Rpo6</fullName>
        <ecNumber evidence="3">2.7.7.6</ecNumber>
    </recommendedName>
    <alternativeName>
        <fullName evidence="3">DNA-directed RNA polymerase subunit K</fullName>
    </alternativeName>
</protein>
<dbReference type="AlphaFoldDB" id="A0A8J7YRH3"/>
<evidence type="ECO:0000313" key="4">
    <source>
        <dbReference type="EMBL" id="NCN64461.1"/>
    </source>
</evidence>
<accession>A0A8J7YRH3</accession>
<evidence type="ECO:0000313" key="5">
    <source>
        <dbReference type="Proteomes" id="UP000768163"/>
    </source>
</evidence>
<dbReference type="GO" id="GO:0042797">
    <property type="term" value="P:tRNA transcription by RNA polymerase III"/>
    <property type="evidence" value="ECO:0007669"/>
    <property type="project" value="TreeGrafter"/>
</dbReference>
<comment type="function">
    <text evidence="3">DNA-dependent RNA polymerase (RNAP) catalyzes the transcription of DNA into RNA using the four ribonucleoside triphosphates as substrates.</text>
</comment>
<dbReference type="InterPro" id="IPR006110">
    <property type="entry name" value="Pol_omega/Rpo6/RPB6"/>
</dbReference>
<evidence type="ECO:0000256" key="1">
    <source>
        <dbReference type="ARBA" id="ARBA00022478"/>
    </source>
</evidence>
<sequence length="69" mass="7908">MDLAAYKNKYGLNKFELARILGARALQIRMGAPVLVEVLEDKFLRPFDIAKMEFENGTIPITVKRKNIK</sequence>
<dbReference type="GO" id="GO:0005737">
    <property type="term" value="C:cytoplasm"/>
    <property type="evidence" value="ECO:0007669"/>
    <property type="project" value="UniProtKB-SubCell"/>
</dbReference>
<keyword evidence="1 3" id="KW-0240">DNA-directed RNA polymerase</keyword>
<gene>
    <name evidence="3" type="primary">rpo6</name>
    <name evidence="3" type="synonym">rpoK</name>
    <name evidence="4" type="ORF">GW910_00030</name>
</gene>
<dbReference type="InterPro" id="IPR006111">
    <property type="entry name" value="Rpo6/Rpb6"/>
</dbReference>
<dbReference type="GO" id="GO:0003899">
    <property type="term" value="F:DNA-directed RNA polymerase activity"/>
    <property type="evidence" value="ECO:0007669"/>
    <property type="project" value="UniProtKB-UniRule"/>
</dbReference>
<dbReference type="SUPFAM" id="SSF63562">
    <property type="entry name" value="RPB6/omega subunit-like"/>
    <property type="match status" value="1"/>
</dbReference>
<dbReference type="EMBL" id="JAACVF010000001">
    <property type="protein sequence ID" value="NCN64461.1"/>
    <property type="molecule type" value="Genomic_DNA"/>
</dbReference>
<dbReference type="PANTHER" id="PTHR47227">
    <property type="entry name" value="DNA-DIRECTED RNA POLYMERASE SUBUNIT K"/>
    <property type="match status" value="1"/>
</dbReference>
<reference evidence="4" key="1">
    <citation type="submission" date="2019-11" db="EMBL/GenBank/DDBJ databases">
        <title>Lipid analysis of CO2-rich subsurface aquifers suggests an autotrophy-based deep biosphere with lysolipids enriched in CPR bacteria.</title>
        <authorList>
            <person name="Probst A.J."/>
            <person name="Elling F.J."/>
            <person name="Castelle C.J."/>
            <person name="Zhu Q."/>
            <person name="Elvert M."/>
            <person name="Birarda G."/>
            <person name="Holman H.-Y."/>
            <person name="Lane K.R."/>
            <person name="Ladd B."/>
            <person name="Ryan M.C."/>
            <person name="Woyke T."/>
            <person name="Hinrichs K.-U."/>
            <person name="Banfield J.F."/>
        </authorList>
    </citation>
    <scope>NUCLEOTIDE SEQUENCE</scope>
    <source>
        <strain evidence="4">CG_2015-01_33_1645</strain>
    </source>
</reference>
<proteinExistence type="inferred from homology"/>
<keyword evidence="3" id="KW-0808">Transferase</keyword>
<comment type="caution">
    <text evidence="4">The sequence shown here is derived from an EMBL/GenBank/DDBJ whole genome shotgun (WGS) entry which is preliminary data.</text>
</comment>
<comment type="subcellular location">
    <subcellularLocation>
        <location evidence="3">Cytoplasm</location>
    </subcellularLocation>
</comment>
<comment type="subunit">
    <text evidence="3">Part of the RNA polymerase complex.</text>
</comment>
<comment type="similarity">
    <text evidence="3">Belongs to the archaeal Rpo6/eukaryotic RPB6 RNA polymerase subunit family.</text>
</comment>
<evidence type="ECO:0000256" key="3">
    <source>
        <dbReference type="HAMAP-Rule" id="MF_00192"/>
    </source>
</evidence>
<evidence type="ECO:0000256" key="2">
    <source>
        <dbReference type="ARBA" id="ARBA00023163"/>
    </source>
</evidence>
<dbReference type="HAMAP" id="MF_00192">
    <property type="entry name" value="RNApol_arch_Rpo6"/>
    <property type="match status" value="1"/>
</dbReference>
<dbReference type="PANTHER" id="PTHR47227:SF5">
    <property type="entry name" value="DNA-DIRECTED RNA POLYMERASES I, II, AND III SUBUNIT RPABC2"/>
    <property type="match status" value="1"/>
</dbReference>
<dbReference type="EC" id="2.7.7.6" evidence="3"/>
<dbReference type="GO" id="GO:0006366">
    <property type="term" value="P:transcription by RNA polymerase II"/>
    <property type="evidence" value="ECO:0007669"/>
    <property type="project" value="TreeGrafter"/>
</dbReference>
<dbReference type="GO" id="GO:0000428">
    <property type="term" value="C:DNA-directed RNA polymerase complex"/>
    <property type="evidence" value="ECO:0007669"/>
    <property type="project" value="UniProtKB-KW"/>
</dbReference>
<dbReference type="Pfam" id="PF01192">
    <property type="entry name" value="RNA_pol_Rpb6"/>
    <property type="match status" value="1"/>
</dbReference>
<name>A0A8J7YRH3_9ARCH</name>